<evidence type="ECO:0000256" key="3">
    <source>
        <dbReference type="ARBA" id="ARBA00013025"/>
    </source>
</evidence>
<dbReference type="EC" id="6.3.2.17" evidence="3"/>
<evidence type="ECO:0000256" key="7">
    <source>
        <dbReference type="ARBA" id="ARBA00022840"/>
    </source>
</evidence>
<evidence type="ECO:0000256" key="4">
    <source>
        <dbReference type="ARBA" id="ARBA00022598"/>
    </source>
</evidence>
<proteinExistence type="inferred from homology"/>
<keyword evidence="8" id="KW-0460">Magnesium</keyword>
<comment type="cofactor">
    <cofactor evidence="1">
        <name>Mg(2+)</name>
        <dbReference type="ChEBI" id="CHEBI:18420"/>
    </cofactor>
</comment>
<dbReference type="Gene3D" id="3.40.1190.10">
    <property type="entry name" value="Mur-like, catalytic domain"/>
    <property type="match status" value="1"/>
</dbReference>
<keyword evidence="6 11" id="KW-0547">Nucleotide-binding</keyword>
<reference evidence="14 15" key="1">
    <citation type="submission" date="2017-05" db="EMBL/GenBank/DDBJ databases">
        <title>Genome sequence of Pediococcus pentosaceus strain SRCM100892.</title>
        <authorList>
            <person name="Cho S.H."/>
        </authorList>
    </citation>
    <scope>NUCLEOTIDE SEQUENCE [LARGE SCALE GENOMIC DNA]</scope>
    <source>
        <strain evidence="14 15">SRCM100892</strain>
    </source>
</reference>
<dbReference type="InterPro" id="IPR004101">
    <property type="entry name" value="Mur_ligase_C"/>
</dbReference>
<dbReference type="AlphaFoldDB" id="A0A1Y0VTB0"/>
<evidence type="ECO:0000256" key="9">
    <source>
        <dbReference type="ARBA" id="ARBA00030592"/>
    </source>
</evidence>
<accession>A0A1Y0VTB0</accession>
<keyword evidence="7 11" id="KW-0067">ATP-binding</keyword>
<dbReference type="PIRSF" id="PIRSF001563">
    <property type="entry name" value="Folylpolyglu_synth"/>
    <property type="match status" value="1"/>
</dbReference>
<keyword evidence="5" id="KW-0479">Metal-binding</keyword>
<organism evidence="14 15">
    <name type="scientific">Pediococcus pentosaceus</name>
    <dbReference type="NCBI Taxonomy" id="1255"/>
    <lineage>
        <taxon>Bacteria</taxon>
        <taxon>Bacillati</taxon>
        <taxon>Bacillota</taxon>
        <taxon>Bacilli</taxon>
        <taxon>Lactobacillales</taxon>
        <taxon>Lactobacillaceae</taxon>
        <taxon>Pediococcus</taxon>
    </lineage>
</organism>
<dbReference type="InterPro" id="IPR036565">
    <property type="entry name" value="Mur-like_cat_sf"/>
</dbReference>
<comment type="similarity">
    <text evidence="2 11">Belongs to the folylpolyglutamate synthase family.</text>
</comment>
<dbReference type="GO" id="GO:0008841">
    <property type="term" value="F:dihydrofolate synthase activity"/>
    <property type="evidence" value="ECO:0007669"/>
    <property type="project" value="TreeGrafter"/>
</dbReference>
<feature type="domain" description="Mur ligase central" evidence="13">
    <location>
        <begin position="44"/>
        <end position="262"/>
    </location>
</feature>
<dbReference type="GO" id="GO:0004326">
    <property type="term" value="F:tetrahydrofolylpolyglutamate synthase activity"/>
    <property type="evidence" value="ECO:0007669"/>
    <property type="project" value="UniProtKB-EC"/>
</dbReference>
<dbReference type="FunFam" id="3.40.1190.10:FF:000011">
    <property type="entry name" value="Folylpolyglutamate synthase/dihydrofolate synthase"/>
    <property type="match status" value="1"/>
</dbReference>
<dbReference type="SUPFAM" id="SSF53623">
    <property type="entry name" value="MurD-like peptide ligases, catalytic domain"/>
    <property type="match status" value="1"/>
</dbReference>
<evidence type="ECO:0000256" key="10">
    <source>
        <dbReference type="ARBA" id="ARBA00047493"/>
    </source>
</evidence>
<evidence type="ECO:0000313" key="14">
    <source>
        <dbReference type="EMBL" id="ARW19376.1"/>
    </source>
</evidence>
<dbReference type="Pfam" id="PF02875">
    <property type="entry name" value="Mur_ligase_C"/>
    <property type="match status" value="1"/>
</dbReference>
<dbReference type="InterPro" id="IPR001645">
    <property type="entry name" value="Folylpolyglutamate_synth"/>
</dbReference>
<dbReference type="GO" id="GO:0005737">
    <property type="term" value="C:cytoplasm"/>
    <property type="evidence" value="ECO:0007669"/>
    <property type="project" value="TreeGrafter"/>
</dbReference>
<sequence length="424" mass="48091">MDYKTALEFIHGRPRLRKEPTVKRMTAFLDQLGNPQDAIQGIHVAGTNGKGSTIAFLAKMMEATGRQVGTFTSPYLERFNERIAVNGIPIRDDEILTLVEEIKPIVDELDQTPLGGPLEFEIVTAMMFLYFKKHPVDIVLIEVGIGGRYDSTNVFIPIASVITNIGWDHMQILGDTLPKIAFQKAGIIKTNVPVITGTEDQAALRVIEEEAKKLHAPLKILKRDFKIDSKENFFSNTFAQIEHIHSGLLGLYQVNNLAVALETMLVVSRQLNWKINYDQLRQAVQHTQWAGRMEIIQKRPKIILDGAHNLPGIQALKKSIQAYWPEQKVFILAAILDDKRFEAMLTELVDLKQVELTLTRFNGPIKRAAVDWSELHDQIRKDINYQANWQLALKEILRQAKPSDVIIITGSLYFISEVRPQLIK</sequence>
<dbReference type="EMBL" id="CP021474">
    <property type="protein sequence ID" value="ARW19376.1"/>
    <property type="molecule type" value="Genomic_DNA"/>
</dbReference>
<dbReference type="InterPro" id="IPR018109">
    <property type="entry name" value="Folylpolyglutamate_synth_CS"/>
</dbReference>
<dbReference type="InterPro" id="IPR013221">
    <property type="entry name" value="Mur_ligase_cen"/>
</dbReference>
<gene>
    <name evidence="14" type="primary">folC</name>
    <name evidence="14" type="ORF">S100892_00789</name>
</gene>
<evidence type="ECO:0000259" key="12">
    <source>
        <dbReference type="Pfam" id="PF02875"/>
    </source>
</evidence>
<dbReference type="NCBIfam" id="TIGR01499">
    <property type="entry name" value="folC"/>
    <property type="match status" value="1"/>
</dbReference>
<dbReference type="Proteomes" id="UP000196118">
    <property type="component" value="Chromosome"/>
</dbReference>
<evidence type="ECO:0000256" key="6">
    <source>
        <dbReference type="ARBA" id="ARBA00022741"/>
    </source>
</evidence>
<evidence type="ECO:0000259" key="13">
    <source>
        <dbReference type="Pfam" id="PF08245"/>
    </source>
</evidence>
<dbReference type="PANTHER" id="PTHR11136:SF0">
    <property type="entry name" value="DIHYDROFOLATE SYNTHETASE-RELATED"/>
    <property type="match status" value="1"/>
</dbReference>
<dbReference type="PANTHER" id="PTHR11136">
    <property type="entry name" value="FOLYLPOLYGLUTAMATE SYNTHASE-RELATED"/>
    <property type="match status" value="1"/>
</dbReference>
<evidence type="ECO:0000256" key="2">
    <source>
        <dbReference type="ARBA" id="ARBA00008276"/>
    </source>
</evidence>
<evidence type="ECO:0000256" key="5">
    <source>
        <dbReference type="ARBA" id="ARBA00022723"/>
    </source>
</evidence>
<keyword evidence="4 11" id="KW-0436">Ligase</keyword>
<dbReference type="Pfam" id="PF08245">
    <property type="entry name" value="Mur_ligase_M"/>
    <property type="match status" value="1"/>
</dbReference>
<protein>
    <recommendedName>
        <fullName evidence="3">tetrahydrofolate synthase</fullName>
        <ecNumber evidence="3">6.3.2.17</ecNumber>
    </recommendedName>
    <alternativeName>
        <fullName evidence="9">Tetrahydrofolylpolyglutamate synthase</fullName>
    </alternativeName>
</protein>
<comment type="catalytic activity">
    <reaction evidence="10">
        <text>(6S)-5,6,7,8-tetrahydrofolyl-(gamma-L-Glu)(n) + L-glutamate + ATP = (6S)-5,6,7,8-tetrahydrofolyl-(gamma-L-Glu)(n+1) + ADP + phosphate + H(+)</text>
        <dbReference type="Rhea" id="RHEA:10580"/>
        <dbReference type="Rhea" id="RHEA-COMP:14738"/>
        <dbReference type="Rhea" id="RHEA-COMP:14740"/>
        <dbReference type="ChEBI" id="CHEBI:15378"/>
        <dbReference type="ChEBI" id="CHEBI:29985"/>
        <dbReference type="ChEBI" id="CHEBI:30616"/>
        <dbReference type="ChEBI" id="CHEBI:43474"/>
        <dbReference type="ChEBI" id="CHEBI:141005"/>
        <dbReference type="ChEBI" id="CHEBI:456216"/>
        <dbReference type="EC" id="6.3.2.17"/>
    </reaction>
</comment>
<dbReference type="Gene3D" id="3.90.190.20">
    <property type="entry name" value="Mur ligase, C-terminal domain"/>
    <property type="match status" value="1"/>
</dbReference>
<dbReference type="InterPro" id="IPR036615">
    <property type="entry name" value="Mur_ligase_C_dom_sf"/>
</dbReference>
<evidence type="ECO:0000313" key="15">
    <source>
        <dbReference type="Proteomes" id="UP000196118"/>
    </source>
</evidence>
<evidence type="ECO:0000256" key="1">
    <source>
        <dbReference type="ARBA" id="ARBA00001946"/>
    </source>
</evidence>
<dbReference type="PROSITE" id="PS01011">
    <property type="entry name" value="FOLYLPOLYGLU_SYNT_1"/>
    <property type="match status" value="1"/>
</dbReference>
<dbReference type="GO" id="GO:0005524">
    <property type="term" value="F:ATP binding"/>
    <property type="evidence" value="ECO:0007669"/>
    <property type="project" value="UniProtKB-KW"/>
</dbReference>
<feature type="domain" description="Mur ligase C-terminal" evidence="12">
    <location>
        <begin position="291"/>
        <end position="411"/>
    </location>
</feature>
<evidence type="ECO:0000256" key="11">
    <source>
        <dbReference type="PIRNR" id="PIRNR001563"/>
    </source>
</evidence>
<dbReference type="GO" id="GO:0046872">
    <property type="term" value="F:metal ion binding"/>
    <property type="evidence" value="ECO:0007669"/>
    <property type="project" value="UniProtKB-KW"/>
</dbReference>
<evidence type="ECO:0000256" key="8">
    <source>
        <dbReference type="ARBA" id="ARBA00022842"/>
    </source>
</evidence>
<name>A0A1Y0VTB0_PEDPE</name>
<dbReference type="SUPFAM" id="SSF53244">
    <property type="entry name" value="MurD-like peptide ligases, peptide-binding domain"/>
    <property type="match status" value="1"/>
</dbReference>